<dbReference type="EMBL" id="CAJZCX010000003">
    <property type="protein sequence ID" value="CAG9472721.1"/>
    <property type="molecule type" value="Genomic_DNA"/>
</dbReference>
<gene>
    <name evidence="2" type="ORF">PVW1_140084100</name>
</gene>
<dbReference type="VEuPathDB" id="PlasmoDB:PVPAM_040007300"/>
<sequence>MASNKWNEQYLNHDDYSFFKTNFKINRKLTENEGKNLKTIIELLGDASYNTEIFNNILELLMKYLNSGHVMYNCRSDKCCRYINYSIAKKFREINYVQYIESKFNIFKKFMEGYYKTTRFWDCKDRLDYINPLILSRMDILYDLYDKYNYLISLKSNDANNKLCITLSLIAREYREAIKLHEGDENFIKELENFRKFILSKNPNYNRACGWNLTSITLPNPVTPHQDEMQEQKLNSHVPTQQPSLNELEKSRTVVGATDESELSRLPGLQSESLQLTEVKPKSLQPTEVQALPVNPLSAHPQSSHPQSSHSESSHSESSHSESSHPQSSHSESTQSESTQSESTHLESTHSNPVQLKREQAEAEEFHDIQLPSNHHSQNEWQTREFMESIDQKTHNSEYPIKDAEHTDGLFGKMREIFAGTLGEVDPVPVVGVSGGMGALFLLFRYTPFGTFFRGGRGRAHRIPRSFNGQFPGFPDYYEYDRGYIGYAPMNINPLAE</sequence>
<protein>
    <submittedName>
        <fullName evidence="2">(malaria parasite P. vivax) hypothetical protein</fullName>
    </submittedName>
</protein>
<feature type="compositionally biased region" description="Polar residues" evidence="1">
    <location>
        <begin position="232"/>
        <end position="245"/>
    </location>
</feature>
<dbReference type="Proteomes" id="UP000779233">
    <property type="component" value="Unassembled WGS sequence"/>
</dbReference>
<accession>A0A8S4H5J7</accession>
<name>A0A8S4H5J7_PLAVI</name>
<comment type="caution">
    <text evidence="2">The sequence shown here is derived from an EMBL/GenBank/DDBJ whole genome shotgun (WGS) entry which is preliminary data.</text>
</comment>
<feature type="compositionally biased region" description="Low complexity" evidence="1">
    <location>
        <begin position="300"/>
        <end position="311"/>
    </location>
</feature>
<organism evidence="2 3">
    <name type="scientific">Plasmodium vivax</name>
    <name type="common">malaria parasite P. vivax</name>
    <dbReference type="NCBI Taxonomy" id="5855"/>
    <lineage>
        <taxon>Eukaryota</taxon>
        <taxon>Sar</taxon>
        <taxon>Alveolata</taxon>
        <taxon>Apicomplexa</taxon>
        <taxon>Aconoidasida</taxon>
        <taxon>Haemosporida</taxon>
        <taxon>Plasmodiidae</taxon>
        <taxon>Plasmodium</taxon>
        <taxon>Plasmodium (Plasmodium)</taxon>
    </lineage>
</organism>
<reference evidence="2" key="1">
    <citation type="submission" date="2021-09" db="EMBL/GenBank/DDBJ databases">
        <authorList>
            <consortium name="Pathogen Informatics"/>
        </authorList>
    </citation>
    <scope>NUCLEOTIDE SEQUENCE</scope>
    <source>
        <strain evidence="2">PvW1</strain>
    </source>
</reference>
<feature type="compositionally biased region" description="Basic and acidic residues" evidence="1">
    <location>
        <begin position="312"/>
        <end position="323"/>
    </location>
</feature>
<feature type="region of interest" description="Disordered" evidence="1">
    <location>
        <begin position="222"/>
        <end position="362"/>
    </location>
</feature>
<dbReference type="AlphaFoldDB" id="A0A8S4H5J7"/>
<evidence type="ECO:0000313" key="2">
    <source>
        <dbReference type="EMBL" id="CAG9472721.1"/>
    </source>
</evidence>
<evidence type="ECO:0000256" key="1">
    <source>
        <dbReference type="SAM" id="MobiDB-lite"/>
    </source>
</evidence>
<proteinExistence type="predicted"/>
<evidence type="ECO:0000313" key="3">
    <source>
        <dbReference type="Proteomes" id="UP000779233"/>
    </source>
</evidence>
<feature type="compositionally biased region" description="Low complexity" evidence="1">
    <location>
        <begin position="324"/>
        <end position="343"/>
    </location>
</feature>